<dbReference type="Pfam" id="PF00486">
    <property type="entry name" value="Trans_reg_C"/>
    <property type="match status" value="1"/>
</dbReference>
<dbReference type="Gene3D" id="3.40.50.2300">
    <property type="match status" value="1"/>
</dbReference>
<dbReference type="Proteomes" id="UP000753256">
    <property type="component" value="Unassembled WGS sequence"/>
</dbReference>
<dbReference type="InterPro" id="IPR036388">
    <property type="entry name" value="WH-like_DNA-bd_sf"/>
</dbReference>
<dbReference type="Pfam" id="PF00072">
    <property type="entry name" value="Response_reg"/>
    <property type="match status" value="1"/>
</dbReference>
<dbReference type="PANTHER" id="PTHR48111">
    <property type="entry name" value="REGULATOR OF RPOS"/>
    <property type="match status" value="1"/>
</dbReference>
<dbReference type="SMART" id="SM00448">
    <property type="entry name" value="REC"/>
    <property type="match status" value="1"/>
</dbReference>
<feature type="DNA-binding region" description="OmpR/PhoB-type" evidence="3">
    <location>
        <begin position="142"/>
        <end position="240"/>
    </location>
</feature>
<reference evidence="6" key="2">
    <citation type="submission" date="2021-09" db="EMBL/GenBank/DDBJ databases">
        <authorList>
            <person name="Gilroy R."/>
        </authorList>
    </citation>
    <scope>NUCLEOTIDE SEQUENCE</scope>
    <source>
        <strain evidence="6">ChiHjej13B12-9602</strain>
    </source>
</reference>
<dbReference type="PANTHER" id="PTHR48111:SF2">
    <property type="entry name" value="RESPONSE REGULATOR SAER"/>
    <property type="match status" value="1"/>
</dbReference>
<evidence type="ECO:0000259" key="5">
    <source>
        <dbReference type="PROSITE" id="PS51755"/>
    </source>
</evidence>
<dbReference type="InterPro" id="IPR001867">
    <property type="entry name" value="OmpR/PhoB-type_DNA-bd"/>
</dbReference>
<dbReference type="AlphaFoldDB" id="A0A921IT39"/>
<evidence type="ECO:0000256" key="3">
    <source>
        <dbReference type="PROSITE-ProRule" id="PRU01091"/>
    </source>
</evidence>
<accession>A0A921IT39</accession>
<comment type="caution">
    <text evidence="6">The sequence shown here is derived from an EMBL/GenBank/DDBJ whole genome shotgun (WGS) entry which is preliminary data.</text>
</comment>
<reference evidence="6" key="1">
    <citation type="journal article" date="2021" name="PeerJ">
        <title>Extensive microbial diversity within the chicken gut microbiome revealed by metagenomics and culture.</title>
        <authorList>
            <person name="Gilroy R."/>
            <person name="Ravi A."/>
            <person name="Getino M."/>
            <person name="Pursley I."/>
            <person name="Horton D.L."/>
            <person name="Alikhan N.F."/>
            <person name="Baker D."/>
            <person name="Gharbi K."/>
            <person name="Hall N."/>
            <person name="Watson M."/>
            <person name="Adriaenssens E.M."/>
            <person name="Foster-Nyarko E."/>
            <person name="Jarju S."/>
            <person name="Secka A."/>
            <person name="Antonio M."/>
            <person name="Oren A."/>
            <person name="Chaudhuri R.R."/>
            <person name="La Ragione R."/>
            <person name="Hildebrand F."/>
            <person name="Pallen M.J."/>
        </authorList>
    </citation>
    <scope>NUCLEOTIDE SEQUENCE</scope>
    <source>
        <strain evidence="6">ChiHjej13B12-9602</strain>
    </source>
</reference>
<dbReference type="PROSITE" id="PS51755">
    <property type="entry name" value="OMPR_PHOB"/>
    <property type="match status" value="1"/>
</dbReference>
<protein>
    <submittedName>
        <fullName evidence="6">Response regulator transcription factor</fullName>
    </submittedName>
</protein>
<sequence>MPNIRILIIEDDADINQIVTTRLTQMGYTCTQAFSGSEAQLLLNLPRTEGAEASCQPPFDVVICDLMLPGMSGDELVGAIRAVDAQIPIIVTSARTAPADKIDLLGIGADDYLTKPFDLDELVARIAVQLRHRHRAAAEGRTGALRFGAWELDPSSKTFQVAGAPIELTRIELAILELLMRHPSRVFSKQELFEGAWGEPYAADDNTLNVHISNIRAKLRPSGTDTYLKTVWGMGFKLIEP</sequence>
<dbReference type="RefSeq" id="WP_273189163.1">
    <property type="nucleotide sequence ID" value="NZ_DYUZ01000011.1"/>
</dbReference>
<dbReference type="EMBL" id="DYUZ01000011">
    <property type="protein sequence ID" value="HJG36789.1"/>
    <property type="molecule type" value="Genomic_DNA"/>
</dbReference>
<organism evidence="6 7">
    <name type="scientific">Enorma phocaeensis</name>
    <dbReference type="NCBI Taxonomy" id="1871019"/>
    <lineage>
        <taxon>Bacteria</taxon>
        <taxon>Bacillati</taxon>
        <taxon>Actinomycetota</taxon>
        <taxon>Coriobacteriia</taxon>
        <taxon>Coriobacteriales</taxon>
        <taxon>Coriobacteriaceae</taxon>
        <taxon>Enorma</taxon>
    </lineage>
</organism>
<dbReference type="InterPro" id="IPR011006">
    <property type="entry name" value="CheY-like_superfamily"/>
</dbReference>
<feature type="domain" description="OmpR/PhoB-type" evidence="5">
    <location>
        <begin position="142"/>
        <end position="240"/>
    </location>
</feature>
<name>A0A921IT39_9ACTN</name>
<dbReference type="SUPFAM" id="SSF52172">
    <property type="entry name" value="CheY-like"/>
    <property type="match status" value="1"/>
</dbReference>
<gene>
    <name evidence="6" type="ORF">K8V70_02850</name>
</gene>
<dbReference type="PROSITE" id="PS50110">
    <property type="entry name" value="RESPONSE_REGULATORY"/>
    <property type="match status" value="1"/>
</dbReference>
<dbReference type="SMART" id="SM00862">
    <property type="entry name" value="Trans_reg_C"/>
    <property type="match status" value="1"/>
</dbReference>
<dbReference type="GO" id="GO:0000976">
    <property type="term" value="F:transcription cis-regulatory region binding"/>
    <property type="evidence" value="ECO:0007669"/>
    <property type="project" value="TreeGrafter"/>
</dbReference>
<evidence type="ECO:0000256" key="2">
    <source>
        <dbReference type="PROSITE-ProRule" id="PRU00169"/>
    </source>
</evidence>
<dbReference type="GO" id="GO:0032993">
    <property type="term" value="C:protein-DNA complex"/>
    <property type="evidence" value="ECO:0007669"/>
    <property type="project" value="TreeGrafter"/>
</dbReference>
<evidence type="ECO:0000259" key="4">
    <source>
        <dbReference type="PROSITE" id="PS50110"/>
    </source>
</evidence>
<evidence type="ECO:0000313" key="7">
    <source>
        <dbReference type="Proteomes" id="UP000753256"/>
    </source>
</evidence>
<dbReference type="InterPro" id="IPR039420">
    <property type="entry name" value="WalR-like"/>
</dbReference>
<feature type="modified residue" description="4-aspartylphosphate" evidence="2">
    <location>
        <position position="65"/>
    </location>
</feature>
<dbReference type="Gene3D" id="1.10.10.10">
    <property type="entry name" value="Winged helix-like DNA-binding domain superfamily/Winged helix DNA-binding domain"/>
    <property type="match status" value="1"/>
</dbReference>
<keyword evidence="1 3" id="KW-0238">DNA-binding</keyword>
<dbReference type="GO" id="GO:0005829">
    <property type="term" value="C:cytosol"/>
    <property type="evidence" value="ECO:0007669"/>
    <property type="project" value="TreeGrafter"/>
</dbReference>
<keyword evidence="2" id="KW-0597">Phosphoprotein</keyword>
<dbReference type="CDD" id="cd00383">
    <property type="entry name" value="trans_reg_C"/>
    <property type="match status" value="1"/>
</dbReference>
<dbReference type="GO" id="GO:0006355">
    <property type="term" value="P:regulation of DNA-templated transcription"/>
    <property type="evidence" value="ECO:0007669"/>
    <property type="project" value="InterPro"/>
</dbReference>
<dbReference type="InterPro" id="IPR001789">
    <property type="entry name" value="Sig_transdc_resp-reg_receiver"/>
</dbReference>
<evidence type="ECO:0000313" key="6">
    <source>
        <dbReference type="EMBL" id="HJG36789.1"/>
    </source>
</evidence>
<feature type="domain" description="Response regulatory" evidence="4">
    <location>
        <begin position="5"/>
        <end position="130"/>
    </location>
</feature>
<dbReference type="GO" id="GO:0000156">
    <property type="term" value="F:phosphorelay response regulator activity"/>
    <property type="evidence" value="ECO:0007669"/>
    <property type="project" value="TreeGrafter"/>
</dbReference>
<proteinExistence type="predicted"/>
<evidence type="ECO:0000256" key="1">
    <source>
        <dbReference type="ARBA" id="ARBA00023125"/>
    </source>
</evidence>